<keyword evidence="9" id="KW-1185">Reference proteome</keyword>
<organism evidence="8 9">
    <name type="scientific">Citrullus colocynthis</name>
    <name type="common">colocynth</name>
    <dbReference type="NCBI Taxonomy" id="252529"/>
    <lineage>
        <taxon>Eukaryota</taxon>
        <taxon>Viridiplantae</taxon>
        <taxon>Streptophyta</taxon>
        <taxon>Embryophyta</taxon>
        <taxon>Tracheophyta</taxon>
        <taxon>Spermatophyta</taxon>
        <taxon>Magnoliopsida</taxon>
        <taxon>eudicotyledons</taxon>
        <taxon>Gunneridae</taxon>
        <taxon>Pentapetalae</taxon>
        <taxon>rosids</taxon>
        <taxon>fabids</taxon>
        <taxon>Cucurbitales</taxon>
        <taxon>Cucurbitaceae</taxon>
        <taxon>Benincaseae</taxon>
        <taxon>Citrullus</taxon>
    </lineage>
</organism>
<dbReference type="NCBIfam" id="TIGR01310">
    <property type="entry name" value="uL30_euk"/>
    <property type="match status" value="1"/>
</dbReference>
<feature type="compositionally biased region" description="Basic and acidic residues" evidence="4">
    <location>
        <begin position="275"/>
        <end position="298"/>
    </location>
</feature>
<feature type="compositionally biased region" description="Basic and acidic residues" evidence="4">
    <location>
        <begin position="326"/>
        <end position="335"/>
    </location>
</feature>
<dbReference type="InterPro" id="IPR006594">
    <property type="entry name" value="LisH"/>
</dbReference>
<evidence type="ECO:0000256" key="3">
    <source>
        <dbReference type="ARBA" id="ARBA00023274"/>
    </source>
</evidence>
<evidence type="ECO:0000259" key="7">
    <source>
        <dbReference type="Pfam" id="PF08079"/>
    </source>
</evidence>
<feature type="region of interest" description="Disordered" evidence="4">
    <location>
        <begin position="28"/>
        <end position="47"/>
    </location>
</feature>
<dbReference type="PANTHER" id="PTHR11524">
    <property type="entry name" value="60S RIBOSOMAL PROTEIN L7"/>
    <property type="match status" value="1"/>
</dbReference>
<proteinExistence type="inferred from homology"/>
<dbReference type="SMART" id="SM00667">
    <property type="entry name" value="LisH"/>
    <property type="match status" value="1"/>
</dbReference>
<feature type="compositionally biased region" description="Polar residues" evidence="4">
    <location>
        <begin position="312"/>
        <end position="325"/>
    </location>
</feature>
<evidence type="ECO:0000313" key="9">
    <source>
        <dbReference type="Proteomes" id="UP001642487"/>
    </source>
</evidence>
<dbReference type="InterPro" id="IPR016082">
    <property type="entry name" value="Ribosomal_uL30_ferredoxin-like"/>
</dbReference>
<dbReference type="InterPro" id="IPR005998">
    <property type="entry name" value="Ribosomal_uL30_euk"/>
</dbReference>
<dbReference type="InterPro" id="IPR036919">
    <property type="entry name" value="Ribo_uL30_ferredoxin-like_sf"/>
</dbReference>
<accession>A0ABP0ZAT4</accession>
<gene>
    <name evidence="8" type="ORF">CITCOLO1_LOCUS22358</name>
</gene>
<evidence type="ECO:0000313" key="8">
    <source>
        <dbReference type="EMBL" id="CAK9329878.1"/>
    </source>
</evidence>
<dbReference type="Gene3D" id="3.30.1390.20">
    <property type="entry name" value="Ribosomal protein L30, ferredoxin-like fold domain"/>
    <property type="match status" value="1"/>
</dbReference>
<dbReference type="Pfam" id="PF00327">
    <property type="entry name" value="Ribosomal_L30"/>
    <property type="match status" value="1"/>
</dbReference>
<dbReference type="Proteomes" id="UP001642487">
    <property type="component" value="Chromosome 9"/>
</dbReference>
<keyword evidence="2" id="KW-0689">Ribosomal protein</keyword>
<feature type="compositionally biased region" description="Basic and acidic residues" evidence="4">
    <location>
        <begin position="151"/>
        <end position="170"/>
    </location>
</feature>
<keyword evidence="3" id="KW-0687">Ribonucleoprotein</keyword>
<sequence length="704" mass="80244">MFESNFPASEEKVCFKPRQVLLSHHTMKQRNNDNQTPNSADEATSLHPQQRTLLLRAVAFFLERNGFYKTLKKFRSEAQIEKDSSKDLLLSLEEMCHKHLKKCSQAIATQNKPDEEIVEEVADDRIPEAQEEPTKKSKDKKKTKKNAVPETHADAAEKEKSEPHVERLKNSNDTTVPEEAGKKSKDKKKKKNKEKLESVTTISNDIAVDSIGLNGDVATLEEKVVKSKTKKKKDGRHLSDENSNQLNDGTKMLHEEEQNDNSKKRKRLASEDNDDHIVDEKETEDVKRRKLEGSKGRNDGVQSTKVDADAGNGSTIDEVSQQTNECVEKTAEKTSTKKALKKHSNGSTEPKTINAFQRVKVDAVTFADEKLADNSYWAKGGAETGYGAKAQEILGQVKGRDFRHEKTKKKRGSYRGGVIDLQSHSEFWAVDDEGPLTEEAYKTLKAKLRSRFEHRKKRDMSQGVKGGPVVPESVLKKRKRDEEWALAEKQDLEAAKKKNAENRKLIFNRAKLYAKEYDEQQKELIRLKREAKLKGGFYVDPEAKLLFIIRIRGINAIDPKTKKILQLLRLRQIFNGVFLKVNKATLNMLHRVEPYVTYGYPNLKSVKELIYKRGFGKLNKRRTALTDNSIIEQALGKFGIICAEDLIHEIMTVGPHFKEANNFLWPFKLKAPLGGLKKKRNHYVEGGDAGNRENYINELIRRMN</sequence>
<dbReference type="InterPro" id="IPR012988">
    <property type="entry name" value="Ribosomal_uL30_N_euk"/>
</dbReference>
<dbReference type="Pfam" id="PF08079">
    <property type="entry name" value="Ribosomal_L30_N"/>
    <property type="match status" value="1"/>
</dbReference>
<dbReference type="PANTHER" id="PTHR11524:SF16">
    <property type="entry name" value="LARGE RIBOSOMAL SUBUNIT PROTEIN UL30"/>
    <property type="match status" value="1"/>
</dbReference>
<feature type="compositionally biased region" description="Basic and acidic residues" evidence="4">
    <location>
        <begin position="123"/>
        <end position="136"/>
    </location>
</feature>
<dbReference type="EMBL" id="OZ021743">
    <property type="protein sequence ID" value="CAK9329878.1"/>
    <property type="molecule type" value="Genomic_DNA"/>
</dbReference>
<dbReference type="SUPFAM" id="SSF55129">
    <property type="entry name" value="Ribosomal protein L30p/L7e"/>
    <property type="match status" value="1"/>
</dbReference>
<dbReference type="Pfam" id="PF05022">
    <property type="entry name" value="SRP40_C"/>
    <property type="match status" value="1"/>
</dbReference>
<dbReference type="PROSITE" id="PS00634">
    <property type="entry name" value="RIBOSOMAL_L30"/>
    <property type="match status" value="1"/>
</dbReference>
<dbReference type="InterPro" id="IPR035808">
    <property type="entry name" value="Ribosomal_uL30_euk_arc"/>
</dbReference>
<evidence type="ECO:0000256" key="4">
    <source>
        <dbReference type="SAM" id="MobiDB-lite"/>
    </source>
</evidence>
<protein>
    <submittedName>
        <fullName evidence="8">Uncharacterized protein</fullName>
    </submittedName>
</protein>
<dbReference type="CDD" id="cd01657">
    <property type="entry name" value="Ribosomal_L7_archeal_euk"/>
    <property type="match status" value="1"/>
</dbReference>
<reference evidence="8 9" key="1">
    <citation type="submission" date="2024-03" db="EMBL/GenBank/DDBJ databases">
        <authorList>
            <person name="Gkanogiannis A."/>
            <person name="Becerra Lopez-Lavalle L."/>
        </authorList>
    </citation>
    <scope>NUCLEOTIDE SEQUENCE [LARGE SCALE GENOMIC DNA]</scope>
</reference>
<feature type="domain" description="Large ribosomal subunit protein uL30 N-terminal eukaryotes" evidence="7">
    <location>
        <begin position="470"/>
        <end position="541"/>
    </location>
</feature>
<dbReference type="InterPro" id="IPR018038">
    <property type="entry name" value="Ribosomal_uL30_CS"/>
</dbReference>
<dbReference type="InterPro" id="IPR039699">
    <property type="entry name" value="Ribosomal_uL30"/>
</dbReference>
<dbReference type="PROSITE" id="PS50896">
    <property type="entry name" value="LISH"/>
    <property type="match status" value="1"/>
</dbReference>
<evidence type="ECO:0000256" key="1">
    <source>
        <dbReference type="ARBA" id="ARBA00007594"/>
    </source>
</evidence>
<feature type="compositionally biased region" description="Basic residues" evidence="4">
    <location>
        <begin position="184"/>
        <end position="193"/>
    </location>
</feature>
<evidence type="ECO:0000259" key="5">
    <source>
        <dbReference type="Pfam" id="PF00327"/>
    </source>
</evidence>
<feature type="compositionally biased region" description="Basic residues" evidence="4">
    <location>
        <begin position="226"/>
        <end position="235"/>
    </location>
</feature>
<comment type="similarity">
    <text evidence="1">Belongs to the universal ribosomal protein uL30 family.</text>
</comment>
<name>A0ABP0ZAT4_9ROSI</name>
<feature type="domain" description="Large ribosomal subunit protein uL30-like ferredoxin-like fold" evidence="5">
    <location>
        <begin position="546"/>
        <end position="596"/>
    </location>
</feature>
<feature type="domain" description="Srp40 C-terminal" evidence="6">
    <location>
        <begin position="356"/>
        <end position="425"/>
    </location>
</feature>
<evidence type="ECO:0000256" key="2">
    <source>
        <dbReference type="ARBA" id="ARBA00022980"/>
    </source>
</evidence>
<evidence type="ECO:0000259" key="6">
    <source>
        <dbReference type="Pfam" id="PF05022"/>
    </source>
</evidence>
<feature type="region of interest" description="Disordered" evidence="4">
    <location>
        <begin position="122"/>
        <end position="349"/>
    </location>
</feature>
<dbReference type="InterPro" id="IPR007718">
    <property type="entry name" value="Srp40_C"/>
</dbReference>
<feature type="compositionally biased region" description="Polar residues" evidence="4">
    <location>
        <begin position="32"/>
        <end position="47"/>
    </location>
</feature>
<feature type="compositionally biased region" description="Basic and acidic residues" evidence="4">
    <location>
        <begin position="251"/>
        <end position="262"/>
    </location>
</feature>